<protein>
    <recommendedName>
        <fullName evidence="2">Prolyl 4-hydroxylase alpha subunit Fe(2+) 2OG dioxygenase domain-containing protein</fullName>
    </recommendedName>
</protein>
<dbReference type="AlphaFoldDB" id="A0A382Z334"/>
<dbReference type="EMBL" id="UINC01180628">
    <property type="protein sequence ID" value="SVD89924.1"/>
    <property type="molecule type" value="Genomic_DNA"/>
</dbReference>
<accession>A0A382Z334</accession>
<dbReference type="InterPro" id="IPR012668">
    <property type="entry name" value="CHP02466"/>
</dbReference>
<proteinExistence type="predicted"/>
<gene>
    <name evidence="1" type="ORF">METZ01_LOCUS442778</name>
</gene>
<sequence length="219" mass="24754">VLLMEVQFPKEMVDTLNKYLDKLLKNKDRITAADTLVGQIQAGEQLTMDHECEELDEVNVTLCSIAAKYVADFLGMTGQTMAGDRQIEIDHLWSVHSYAGDYNPIHDHGTKTAMGVSCTTWTKVPEQISKLTDPSVEGKLSYFNASGCSDGFLEFTYGRNSTRDKEILKPTYATMFKPKVGTMYFFPSWLQHVVYPFRGEGERRTVAANFNCFPVEHNE</sequence>
<name>A0A382Z334_9ZZZZ</name>
<dbReference type="Gene3D" id="2.60.120.620">
    <property type="entry name" value="q2cbj1_9rhob like domain"/>
    <property type="match status" value="1"/>
</dbReference>
<evidence type="ECO:0000313" key="1">
    <source>
        <dbReference type="EMBL" id="SVD89924.1"/>
    </source>
</evidence>
<reference evidence="1" key="1">
    <citation type="submission" date="2018-05" db="EMBL/GenBank/DDBJ databases">
        <authorList>
            <person name="Lanie J.A."/>
            <person name="Ng W.-L."/>
            <person name="Kazmierczak K.M."/>
            <person name="Andrzejewski T.M."/>
            <person name="Davidsen T.M."/>
            <person name="Wayne K.J."/>
            <person name="Tettelin H."/>
            <person name="Glass J.I."/>
            <person name="Rusch D."/>
            <person name="Podicherti R."/>
            <person name="Tsui H.-C.T."/>
            <person name="Winkler M.E."/>
        </authorList>
    </citation>
    <scope>NUCLEOTIDE SEQUENCE</scope>
</reference>
<evidence type="ECO:0008006" key="2">
    <source>
        <dbReference type="Google" id="ProtNLM"/>
    </source>
</evidence>
<dbReference type="Pfam" id="PF13759">
    <property type="entry name" value="2OG-FeII_Oxy_5"/>
    <property type="match status" value="1"/>
</dbReference>
<organism evidence="1">
    <name type="scientific">marine metagenome</name>
    <dbReference type="NCBI Taxonomy" id="408172"/>
    <lineage>
        <taxon>unclassified sequences</taxon>
        <taxon>metagenomes</taxon>
        <taxon>ecological metagenomes</taxon>
    </lineage>
</organism>
<feature type="non-terminal residue" evidence="1">
    <location>
        <position position="1"/>
    </location>
</feature>